<feature type="transmembrane region" description="Helical" evidence="1">
    <location>
        <begin position="47"/>
        <end position="74"/>
    </location>
</feature>
<proteinExistence type="predicted"/>
<dbReference type="OrthoDB" id="9816138at2"/>
<feature type="transmembrane region" description="Helical" evidence="1">
    <location>
        <begin position="109"/>
        <end position="127"/>
    </location>
</feature>
<keyword evidence="2" id="KW-0547">Nucleotide-binding</keyword>
<feature type="transmembrane region" description="Helical" evidence="1">
    <location>
        <begin position="154"/>
        <end position="176"/>
    </location>
</feature>
<evidence type="ECO:0000313" key="2">
    <source>
        <dbReference type="EMBL" id="PWJ28857.1"/>
    </source>
</evidence>
<keyword evidence="1" id="KW-0472">Membrane</keyword>
<feature type="transmembrane region" description="Helical" evidence="1">
    <location>
        <begin position="188"/>
        <end position="213"/>
    </location>
</feature>
<dbReference type="GO" id="GO:0005524">
    <property type="term" value="F:ATP binding"/>
    <property type="evidence" value="ECO:0007669"/>
    <property type="project" value="UniProtKB-KW"/>
</dbReference>
<keyword evidence="1" id="KW-0812">Transmembrane</keyword>
<reference evidence="2 3" key="1">
    <citation type="submission" date="2018-05" db="EMBL/GenBank/DDBJ databases">
        <title>The Hungate 1000. A catalogue of reference genomes from the rumen microbiome.</title>
        <authorList>
            <person name="Kelly W."/>
        </authorList>
    </citation>
    <scope>NUCLEOTIDE SEQUENCE [LARGE SCALE GENOMIC DNA]</scope>
    <source>
        <strain evidence="2 3">NLAE-zl-C242</strain>
    </source>
</reference>
<dbReference type="RefSeq" id="WP_109731412.1">
    <property type="nucleotide sequence ID" value="NZ_BAAACK010000011.1"/>
</dbReference>
<name>A0A2Y9BJW3_9FIRM</name>
<keyword evidence="1" id="KW-1133">Transmembrane helix</keyword>
<dbReference type="PROSITE" id="PS51257">
    <property type="entry name" value="PROKAR_LIPOPROTEIN"/>
    <property type="match status" value="1"/>
</dbReference>
<sequence>MLGKLVKYDLKYGMRIFIVLHAILVTACILGRILFMNQLDFNLKLEAYLSPLILFFSLFLLLFTGIGFGINILLVARFYKNLYTDEGYLTWTLPATATQQLWAKIISGIIWEFSSVLISAASLLILVSGDNVTEAYAQVAADVTKSLGMPITQFGISLLIYSLFGTLGSIVMLYLCVAIGQLFPGHRILCAIVTYFILSAIIQVLSFSLMFAFNIGPGTTAYLASRGMPATHYMVTSFRLGGVMSAIIMIAAYFGVQYIMNKKLNLS</sequence>
<dbReference type="EMBL" id="QGDL01000007">
    <property type="protein sequence ID" value="PWJ28857.1"/>
    <property type="molecule type" value="Genomic_DNA"/>
</dbReference>
<gene>
    <name evidence="2" type="ORF">A8806_1075</name>
</gene>
<comment type="caution">
    <text evidence="2">The sequence shown here is derived from an EMBL/GenBank/DDBJ whole genome shotgun (WGS) entry which is preliminary data.</text>
</comment>
<keyword evidence="3" id="KW-1185">Reference proteome</keyword>
<feature type="transmembrane region" description="Helical" evidence="1">
    <location>
        <begin position="233"/>
        <end position="256"/>
    </location>
</feature>
<accession>A0A2Y9BJW3</accession>
<dbReference type="AlphaFoldDB" id="A0A2Y9BJW3"/>
<feature type="transmembrane region" description="Helical" evidence="1">
    <location>
        <begin position="12"/>
        <end position="35"/>
    </location>
</feature>
<evidence type="ECO:0000313" key="3">
    <source>
        <dbReference type="Proteomes" id="UP000245845"/>
    </source>
</evidence>
<dbReference type="Proteomes" id="UP000245845">
    <property type="component" value="Unassembled WGS sequence"/>
</dbReference>
<organism evidence="2 3">
    <name type="scientific">Faecalicatena orotica</name>
    <dbReference type="NCBI Taxonomy" id="1544"/>
    <lineage>
        <taxon>Bacteria</taxon>
        <taxon>Bacillati</taxon>
        <taxon>Bacillota</taxon>
        <taxon>Clostridia</taxon>
        <taxon>Lachnospirales</taxon>
        <taxon>Lachnospiraceae</taxon>
        <taxon>Faecalicatena</taxon>
    </lineage>
</organism>
<protein>
    <submittedName>
        <fullName evidence="2">ABC-2 type transport system ATP-binding protein</fullName>
    </submittedName>
</protein>
<keyword evidence="2" id="KW-0067">ATP-binding</keyword>
<evidence type="ECO:0000256" key="1">
    <source>
        <dbReference type="SAM" id="Phobius"/>
    </source>
</evidence>